<evidence type="ECO:0000313" key="3">
    <source>
        <dbReference type="Proteomes" id="UP000243588"/>
    </source>
</evidence>
<reference evidence="3" key="1">
    <citation type="submission" date="2016-10" db="EMBL/GenBank/DDBJ databases">
        <authorList>
            <person name="Varghese N."/>
            <person name="Submissions S."/>
        </authorList>
    </citation>
    <scope>NUCLEOTIDE SEQUENCE [LARGE SCALE GENOMIC DNA]</scope>
    <source>
        <strain evidence="3">DSM 23313</strain>
    </source>
</reference>
<dbReference type="InterPro" id="IPR052293">
    <property type="entry name" value="SRRP"/>
</dbReference>
<name>A0A1G8E447_9FLAO</name>
<organism evidence="2 3">
    <name type="scientific">Myroides phaeus</name>
    <dbReference type="NCBI Taxonomy" id="702745"/>
    <lineage>
        <taxon>Bacteria</taxon>
        <taxon>Pseudomonadati</taxon>
        <taxon>Bacteroidota</taxon>
        <taxon>Flavobacteriia</taxon>
        <taxon>Flavobacteriales</taxon>
        <taxon>Flavobacteriaceae</taxon>
        <taxon>Myroides</taxon>
    </lineage>
</organism>
<dbReference type="PANTHER" id="PTHR12239:SF41">
    <property type="entry name" value="MEMBRANE ASSOCIATED PROTEIN, PUTATIVE-RELATED"/>
    <property type="match status" value="1"/>
</dbReference>
<evidence type="ECO:0000256" key="1">
    <source>
        <dbReference type="SAM" id="Coils"/>
    </source>
</evidence>
<accession>A0A1G8E447</accession>
<dbReference type="Proteomes" id="UP000243588">
    <property type="component" value="Unassembled WGS sequence"/>
</dbReference>
<evidence type="ECO:0000313" key="2">
    <source>
        <dbReference type="EMBL" id="SDH64641.1"/>
    </source>
</evidence>
<sequence>MKKVLEGELLSLAHRVLQMKEKDVSNLLIEAKELYEKLLIMKFYQDHLVGGQIKDVTNEQLENALTAVSLGEQVVVGNIDRHQMPNDLVEEDYPIVVDNEVEATVMGEDSFIADIVNKIAPEIEEKEFLISEEMNYNKPFLTDAIHEDFTNEEEDAELNRFLDEHEAMLRETESKTLEAARIAEEEARRIEAEELEVARIAEEEARRIEAEELEAARIAEEEARRIEAEELEAARIAEEEARRIEAEELEAARIAEEEARRIEAEELEAARIAEEEARRIEAEELEAARIAEEEARRIEAELQAKEEARLEAIEAERLRLEAEVAEQAEQARLSDEQAKEIKLKQEEEDYLEFLIQEEEREKEELLQRALEVKEEQLKQEDNNLNSKEEQVDRTTSFFFSKEIVEAQKQKEQPKNELDPFFGFDFGDVEFVRVEDVVAEEKIDVEATSNLQEENTVEYKNNEESSNSVEQVTPNTLFDVEHMSVKEPKIVKPKSINDIYNTTITVGLNDRIAFEKHLFGNSAEDFNRVLSQLNTVSTFDEAMSLIEHLVKPEYNNWEGKDEYEERFIALVEKRFI</sequence>
<dbReference type="PANTHER" id="PTHR12239">
    <property type="entry name" value="PROTEIN CBG20215-RELATED"/>
    <property type="match status" value="1"/>
</dbReference>
<gene>
    <name evidence="2" type="ORF">SAMN05421818_10950</name>
</gene>
<keyword evidence="1" id="KW-0175">Coiled coil</keyword>
<dbReference type="AlphaFoldDB" id="A0A1G8E447"/>
<keyword evidence="3" id="KW-1185">Reference proteome</keyword>
<dbReference type="STRING" id="702745.SAMN05421818_10950"/>
<protein>
    <submittedName>
        <fullName evidence="2">Uncharacterized protein</fullName>
    </submittedName>
</protein>
<dbReference type="RefSeq" id="WP_090407827.1">
    <property type="nucleotide sequence ID" value="NZ_FNDQ01000009.1"/>
</dbReference>
<dbReference type="EMBL" id="FNDQ01000009">
    <property type="protein sequence ID" value="SDH64641.1"/>
    <property type="molecule type" value="Genomic_DNA"/>
</dbReference>
<proteinExistence type="predicted"/>
<feature type="coiled-coil region" evidence="1">
    <location>
        <begin position="151"/>
        <end position="390"/>
    </location>
</feature>